<evidence type="ECO:0000256" key="6">
    <source>
        <dbReference type="ARBA" id="ARBA00049075"/>
    </source>
</evidence>
<dbReference type="InterPro" id="IPR029063">
    <property type="entry name" value="SAM-dependent_MTases_sf"/>
</dbReference>
<comment type="catalytic activity">
    <reaction evidence="4">
        <text>a 5'-end (N(7)-methyl 5'-triphosphoguanosine)-ribonucleoside in snoRNA + S-adenosyl-L-methionine = a 5'-end (N(2),N(7)-dimethyl 5'-triphosphoguanosine)-ribonucleoside in snoRNA + S-adenosyl-L-homocysteine + H(+)</text>
        <dbReference type="Rhea" id="RHEA:78475"/>
        <dbReference type="Rhea" id="RHEA-COMP:19086"/>
        <dbReference type="Rhea" id="RHEA-COMP:19088"/>
        <dbReference type="ChEBI" id="CHEBI:15378"/>
        <dbReference type="ChEBI" id="CHEBI:57856"/>
        <dbReference type="ChEBI" id="CHEBI:59789"/>
        <dbReference type="ChEBI" id="CHEBI:156461"/>
        <dbReference type="ChEBI" id="CHEBI:172880"/>
    </reaction>
    <physiologicalReaction direction="left-to-right" evidence="4">
        <dbReference type="Rhea" id="RHEA:78476"/>
    </physiologicalReaction>
</comment>
<name>A0A2P6Q0H6_ROSCH</name>
<protein>
    <recommendedName>
        <fullName evidence="1">Trimethylguanosine synthase</fullName>
    </recommendedName>
    <alternativeName>
        <fullName evidence="7">Cap-specific guanine-N(2) methyltransferase</fullName>
    </alternativeName>
</protein>
<dbReference type="Pfam" id="PF09445">
    <property type="entry name" value="Methyltransf_15"/>
    <property type="match status" value="1"/>
</dbReference>
<feature type="domain" description="WW" evidence="9">
    <location>
        <begin position="297"/>
        <end position="325"/>
    </location>
</feature>
<evidence type="ECO:0000256" key="2">
    <source>
        <dbReference type="ARBA" id="ARBA00025783"/>
    </source>
</evidence>
<dbReference type="InterPro" id="IPR001202">
    <property type="entry name" value="WW_dom"/>
</dbReference>
<dbReference type="AlphaFoldDB" id="A0A2P6Q0H6"/>
<dbReference type="Proteomes" id="UP000238479">
    <property type="component" value="Chromosome 6"/>
</dbReference>
<comment type="catalytic activity">
    <reaction evidence="5">
        <text>a 5'-end (N(2),N(7)-dimethyl 5'-triphosphoguanosine)-ribonucleoside in snRNA + S-adenosyl-L-methionine = a 5'-end (N(2),N(2),N(7)-trimethyl 5'-triphosphoguanosine)-ribonucleoside in snRNA + S-adenosyl-L-homocysteine + H(+)</text>
        <dbReference type="Rhea" id="RHEA:78479"/>
        <dbReference type="Rhea" id="RHEA-COMP:19087"/>
        <dbReference type="Rhea" id="RHEA-COMP:19089"/>
        <dbReference type="ChEBI" id="CHEBI:15378"/>
        <dbReference type="ChEBI" id="CHEBI:57856"/>
        <dbReference type="ChEBI" id="CHEBI:59789"/>
        <dbReference type="ChEBI" id="CHEBI:167623"/>
        <dbReference type="ChEBI" id="CHEBI:172880"/>
    </reaction>
    <physiologicalReaction direction="left-to-right" evidence="5">
        <dbReference type="Rhea" id="RHEA:78480"/>
    </physiologicalReaction>
</comment>
<dbReference type="FunFam" id="3.40.50.150:FF:000305">
    <property type="entry name" value="S-adenosyl-L-methionine-dependent methyltransferase superfamily protein"/>
    <property type="match status" value="1"/>
</dbReference>
<evidence type="ECO:0000256" key="7">
    <source>
        <dbReference type="ARBA" id="ARBA00049790"/>
    </source>
</evidence>
<dbReference type="Gene3D" id="3.40.50.150">
    <property type="entry name" value="Vaccinia Virus protein VP39"/>
    <property type="match status" value="1"/>
</dbReference>
<gene>
    <name evidence="10" type="ORF">RchiOBHm_Chr6g0308051</name>
</gene>
<dbReference type="OMA" id="GYFLFNT"/>
<keyword evidence="11" id="KW-1185">Reference proteome</keyword>
<dbReference type="GO" id="GO:0016746">
    <property type="term" value="F:acyltransferase activity"/>
    <property type="evidence" value="ECO:0007669"/>
    <property type="project" value="UniProtKB-KW"/>
</dbReference>
<evidence type="ECO:0000256" key="1">
    <source>
        <dbReference type="ARBA" id="ARBA00018517"/>
    </source>
</evidence>
<evidence type="ECO:0000256" key="4">
    <source>
        <dbReference type="ARBA" id="ARBA00048740"/>
    </source>
</evidence>
<dbReference type="PANTHER" id="PTHR14741">
    <property type="entry name" value="S-ADENOSYLMETHIONINE-DEPENDENT METHYLTRANSFERASE RELATED"/>
    <property type="match status" value="1"/>
</dbReference>
<dbReference type="Gramene" id="PRQ27697">
    <property type="protein sequence ID" value="PRQ27697"/>
    <property type="gene ID" value="RchiOBHm_Chr6g0308051"/>
</dbReference>
<dbReference type="Gene3D" id="2.20.70.10">
    <property type="match status" value="1"/>
</dbReference>
<evidence type="ECO:0000256" key="5">
    <source>
        <dbReference type="ARBA" id="ARBA00048763"/>
    </source>
</evidence>
<keyword evidence="10" id="KW-0012">Acyltransferase</keyword>
<accession>A0A2P6Q0H6</accession>
<feature type="region of interest" description="Disordered" evidence="8">
    <location>
        <begin position="37"/>
        <end position="61"/>
    </location>
</feature>
<keyword evidence="10" id="KW-0808">Transferase</keyword>
<evidence type="ECO:0000256" key="8">
    <source>
        <dbReference type="SAM" id="MobiDB-lite"/>
    </source>
</evidence>
<dbReference type="STRING" id="74649.A0A2P6Q0H6"/>
<evidence type="ECO:0000313" key="10">
    <source>
        <dbReference type="EMBL" id="PRQ27697.1"/>
    </source>
</evidence>
<dbReference type="CDD" id="cd02440">
    <property type="entry name" value="AdoMet_MTases"/>
    <property type="match status" value="1"/>
</dbReference>
<proteinExistence type="inferred from homology"/>
<evidence type="ECO:0000259" key="9">
    <source>
        <dbReference type="PROSITE" id="PS50020"/>
    </source>
</evidence>
<evidence type="ECO:0000256" key="3">
    <source>
        <dbReference type="ARBA" id="ARBA00047418"/>
    </source>
</evidence>
<comment type="catalytic activity">
    <reaction evidence="6">
        <text>a 5'-end (N(7)-methyl 5'-triphosphoguanosine)-ribonucleoside in snRNA + S-adenosyl-L-methionine = a 5'-end (N(2),N(7)-dimethyl 5'-triphosphoguanosine)-ribonucleoside in snRNA + S-adenosyl-L-homocysteine + H(+)</text>
        <dbReference type="Rhea" id="RHEA:78471"/>
        <dbReference type="Rhea" id="RHEA-COMP:19085"/>
        <dbReference type="Rhea" id="RHEA-COMP:19087"/>
        <dbReference type="ChEBI" id="CHEBI:15378"/>
        <dbReference type="ChEBI" id="CHEBI:57856"/>
        <dbReference type="ChEBI" id="CHEBI:59789"/>
        <dbReference type="ChEBI" id="CHEBI:156461"/>
        <dbReference type="ChEBI" id="CHEBI:172880"/>
    </reaction>
    <physiologicalReaction direction="left-to-right" evidence="6">
        <dbReference type="Rhea" id="RHEA:78472"/>
    </physiologicalReaction>
</comment>
<dbReference type="GO" id="GO:0005634">
    <property type="term" value="C:nucleus"/>
    <property type="evidence" value="ECO:0007669"/>
    <property type="project" value="TreeGrafter"/>
</dbReference>
<dbReference type="PROSITE" id="PS01159">
    <property type="entry name" value="WW_DOMAIN_1"/>
    <property type="match status" value="1"/>
</dbReference>
<feature type="region of interest" description="Disordered" evidence="8">
    <location>
        <begin position="78"/>
        <end position="118"/>
    </location>
</feature>
<reference evidence="10 11" key="1">
    <citation type="journal article" date="2018" name="Nat. Genet.">
        <title>The Rosa genome provides new insights in the design of modern roses.</title>
        <authorList>
            <person name="Bendahmane M."/>
        </authorList>
    </citation>
    <scope>NUCLEOTIDE SEQUENCE [LARGE SCALE GENOMIC DNA]</scope>
    <source>
        <strain evidence="11">cv. Old Blush</strain>
    </source>
</reference>
<sequence>MVVEAEDEGPAVRALGSLLKLTQVFLWDDGTRNDRSFSLGQTKPAQDEGDDGSNALSSECGTLPEDMELTRQMNELGLPVSFRTNKEKQKRTTQGKRKGMRQKHSNESQEVVGGALDSSKVSVEEIVSPIIFDDNPSSSLCCMSMMGQSESSSSDVAADANNPASSAKITGDSRDGIVGIFSNEGQDCDSLHNGAMLTDATTILASSTGLDAVLYPGSCSADAANGHDKTEPGERLMEHDHIECAIMATSEAEITESCEEHVPEQPCVSESVSCSIYPEGLENDAIDSQQSGDFGDWMVYWDSYYMRNYFYNIRTHTSTWYPPVGMEHLENVDSTYKSNEGVAGVTQMDVTTDLKATDLCVLSKFDSFEEPINVDVLQYQRYEEVSRDVEITAANTLLDTSTSTVSVSICPELPDELNQSNNRCNDGNASCLSSNVQDHIASCRNQTMEQVADEVCNSDLQPIFAGKSAEPDISDLYDKPNEVYFCEEIPKYGEHDEAIQTLDTSSMSNSCTEEVEDWNMHSETGVPATNELEMKSDPALVKRKKKVRRIRSHRKFFNENEEVLFEGLLKKCSTDIGKYWSQRYLLFSRYDDGIKMDEEGWFSVTPEALAMHHAQRCGSGIIIDCFTGVGGNAIQFAQISKHVTAIDIDPTKIDYAQHNAAIYGVDERIDFIKGDFFHLASRLKADTVFLSPPWGGPGYAREETYDIMTMLKPHDGYFLFNTAKQVASKIVMFLPRNVDVNQLAELSLSGTPPWSLEVEKNFVNGKLKGITAYFSDTARRE</sequence>
<evidence type="ECO:0000313" key="11">
    <source>
        <dbReference type="Proteomes" id="UP000238479"/>
    </source>
</evidence>
<dbReference type="EMBL" id="PDCK01000044">
    <property type="protein sequence ID" value="PRQ27697.1"/>
    <property type="molecule type" value="Genomic_DNA"/>
</dbReference>
<comment type="similarity">
    <text evidence="2">Belongs to the methyltransferase superfamily. Trimethylguanosine synthase family.</text>
</comment>
<dbReference type="InterPro" id="IPR019012">
    <property type="entry name" value="RNA_cap_Gua-N2-MeTrfase"/>
</dbReference>
<comment type="catalytic activity">
    <reaction evidence="3">
        <text>a 5'-end (N(2),N(7)-dimethyl 5'-triphosphoguanosine)-ribonucleoside in snoRNA + S-adenosyl-L-methionine = a 5'-end (N(2),N(2),N(7)-trimethyl 5'-triphosphoguanosine)-ribonucleoside in snoRNA + S-adenosyl-L-homocysteine + H(+)</text>
        <dbReference type="Rhea" id="RHEA:78507"/>
        <dbReference type="Rhea" id="RHEA-COMP:19088"/>
        <dbReference type="Rhea" id="RHEA-COMP:19090"/>
        <dbReference type="ChEBI" id="CHEBI:15378"/>
        <dbReference type="ChEBI" id="CHEBI:57856"/>
        <dbReference type="ChEBI" id="CHEBI:59789"/>
        <dbReference type="ChEBI" id="CHEBI:167623"/>
        <dbReference type="ChEBI" id="CHEBI:172880"/>
    </reaction>
    <physiologicalReaction direction="left-to-right" evidence="3">
        <dbReference type="Rhea" id="RHEA:78508"/>
    </physiologicalReaction>
</comment>
<dbReference type="PANTHER" id="PTHR14741:SF32">
    <property type="entry name" value="TRIMETHYLGUANOSINE SYNTHASE"/>
    <property type="match status" value="1"/>
</dbReference>
<dbReference type="CDD" id="cd00201">
    <property type="entry name" value="WW"/>
    <property type="match status" value="1"/>
</dbReference>
<dbReference type="PROSITE" id="PS50020">
    <property type="entry name" value="WW_DOMAIN_2"/>
    <property type="match status" value="1"/>
</dbReference>
<comment type="caution">
    <text evidence="10">The sequence shown here is derived from an EMBL/GenBank/DDBJ whole genome shotgun (WGS) entry which is preliminary data.</text>
</comment>
<feature type="compositionally biased region" description="Basic residues" evidence="8">
    <location>
        <begin position="88"/>
        <end position="103"/>
    </location>
</feature>
<organism evidence="10 11">
    <name type="scientific">Rosa chinensis</name>
    <name type="common">China rose</name>
    <dbReference type="NCBI Taxonomy" id="74649"/>
    <lineage>
        <taxon>Eukaryota</taxon>
        <taxon>Viridiplantae</taxon>
        <taxon>Streptophyta</taxon>
        <taxon>Embryophyta</taxon>
        <taxon>Tracheophyta</taxon>
        <taxon>Spermatophyta</taxon>
        <taxon>Magnoliopsida</taxon>
        <taxon>eudicotyledons</taxon>
        <taxon>Gunneridae</taxon>
        <taxon>Pentapetalae</taxon>
        <taxon>rosids</taxon>
        <taxon>fabids</taxon>
        <taxon>Rosales</taxon>
        <taxon>Rosaceae</taxon>
        <taxon>Rosoideae</taxon>
        <taxon>Rosoideae incertae sedis</taxon>
        <taxon>Rosa</taxon>
    </lineage>
</organism>
<dbReference type="SUPFAM" id="SSF53335">
    <property type="entry name" value="S-adenosyl-L-methionine-dependent methyltransferases"/>
    <property type="match status" value="1"/>
</dbReference>
<dbReference type="GO" id="GO:0071164">
    <property type="term" value="F:RNA cap trimethylguanosine synthase activity"/>
    <property type="evidence" value="ECO:0007669"/>
    <property type="project" value="TreeGrafter"/>
</dbReference>